<accession>A0A7W9EIG9</accession>
<dbReference type="InterPro" id="IPR000792">
    <property type="entry name" value="Tscrpt_reg_LuxR_C"/>
</dbReference>
<reference evidence="7 8" key="1">
    <citation type="submission" date="2020-08" db="EMBL/GenBank/DDBJ databases">
        <title>Genomic Encyclopedia of Type Strains, Phase IV (KMG-IV): sequencing the most valuable type-strain genomes for metagenomic binning, comparative biology and taxonomic classification.</title>
        <authorList>
            <person name="Goeker M."/>
        </authorList>
    </citation>
    <scope>NUCLEOTIDE SEQUENCE [LARGE SCALE GENOMIC DNA]</scope>
    <source>
        <strain evidence="7 8">DSM 27244</strain>
    </source>
</reference>
<dbReference type="PRINTS" id="PR00038">
    <property type="entry name" value="HTHLUXR"/>
</dbReference>
<keyword evidence="8" id="KW-1185">Reference proteome</keyword>
<keyword evidence="3" id="KW-0804">Transcription</keyword>
<dbReference type="Gene3D" id="1.10.10.10">
    <property type="entry name" value="Winged helix-like DNA-binding domain superfamily/Winged helix DNA-binding domain"/>
    <property type="match status" value="1"/>
</dbReference>
<dbReference type="Pfam" id="PF00196">
    <property type="entry name" value="GerE"/>
    <property type="match status" value="1"/>
</dbReference>
<dbReference type="Proteomes" id="UP000557739">
    <property type="component" value="Unassembled WGS sequence"/>
</dbReference>
<evidence type="ECO:0000313" key="7">
    <source>
        <dbReference type="EMBL" id="MBB5699163.1"/>
    </source>
</evidence>
<dbReference type="Gene3D" id="3.40.50.2300">
    <property type="match status" value="1"/>
</dbReference>
<keyword evidence="4" id="KW-0597">Phosphoprotein</keyword>
<proteinExistence type="predicted"/>
<dbReference type="SMART" id="SM00421">
    <property type="entry name" value="HTH_LUXR"/>
    <property type="match status" value="1"/>
</dbReference>
<dbReference type="SUPFAM" id="SSF46894">
    <property type="entry name" value="C-terminal effector domain of the bipartite response regulators"/>
    <property type="match status" value="1"/>
</dbReference>
<feature type="domain" description="Response regulatory" evidence="6">
    <location>
        <begin position="1"/>
        <end position="104"/>
    </location>
</feature>
<dbReference type="PANTHER" id="PTHR44688">
    <property type="entry name" value="DNA-BINDING TRANSCRIPTIONAL ACTIVATOR DEVR_DOSR"/>
    <property type="match status" value="1"/>
</dbReference>
<evidence type="ECO:0000313" key="8">
    <source>
        <dbReference type="Proteomes" id="UP000557739"/>
    </source>
</evidence>
<dbReference type="GO" id="GO:0006355">
    <property type="term" value="P:regulation of DNA-templated transcription"/>
    <property type="evidence" value="ECO:0007669"/>
    <property type="project" value="InterPro"/>
</dbReference>
<dbReference type="GO" id="GO:0003677">
    <property type="term" value="F:DNA binding"/>
    <property type="evidence" value="ECO:0007669"/>
    <property type="project" value="UniProtKB-KW"/>
</dbReference>
<dbReference type="InterPro" id="IPR016032">
    <property type="entry name" value="Sig_transdc_resp-reg_C-effctor"/>
</dbReference>
<keyword evidence="1" id="KW-0805">Transcription regulation</keyword>
<sequence length="190" mass="20346">MRAALADLLASMGYATRGYQSVAAFVEADDDLPGCMLLDVRMPGEGGLAFFESDAFGSIGLPAIFVSGHGDVAMAVRAMRQGAIDFLTKPFDDQALLDAVNRAIGQDAAVRHERAADADLRARYGLLNAGERDVLRLIVDGKSNKEAALALGFSEITVKVRRGSVMRKLEAQSLPDLVRLADRLGHADRT</sequence>
<dbReference type="PANTHER" id="PTHR44688:SF16">
    <property type="entry name" value="DNA-BINDING TRANSCRIPTIONAL ACTIVATOR DEVR_DOSR"/>
    <property type="match status" value="1"/>
</dbReference>
<dbReference type="PROSITE" id="PS50110">
    <property type="entry name" value="RESPONSE_REGULATORY"/>
    <property type="match status" value="1"/>
</dbReference>
<evidence type="ECO:0000259" key="5">
    <source>
        <dbReference type="PROSITE" id="PS50043"/>
    </source>
</evidence>
<keyword evidence="2" id="KW-0238">DNA-binding</keyword>
<dbReference type="CDD" id="cd06170">
    <property type="entry name" value="LuxR_C_like"/>
    <property type="match status" value="1"/>
</dbReference>
<gene>
    <name evidence="7" type="ORF">FHR19_002518</name>
</gene>
<dbReference type="Pfam" id="PF00072">
    <property type="entry name" value="Response_reg"/>
    <property type="match status" value="1"/>
</dbReference>
<dbReference type="InterPro" id="IPR001789">
    <property type="entry name" value="Sig_transdc_resp-reg_receiver"/>
</dbReference>
<protein>
    <submittedName>
        <fullName evidence="7">FixJ family two-component response regulator</fullName>
    </submittedName>
</protein>
<name>A0A7W9EIG9_9SPHN</name>
<dbReference type="EMBL" id="JACIJJ010000003">
    <property type="protein sequence ID" value="MBB5699163.1"/>
    <property type="molecule type" value="Genomic_DNA"/>
</dbReference>
<evidence type="ECO:0000259" key="6">
    <source>
        <dbReference type="PROSITE" id="PS50110"/>
    </source>
</evidence>
<feature type="domain" description="HTH luxR-type" evidence="5">
    <location>
        <begin position="120"/>
        <end position="185"/>
    </location>
</feature>
<dbReference type="InterPro" id="IPR011006">
    <property type="entry name" value="CheY-like_superfamily"/>
</dbReference>
<dbReference type="PROSITE" id="PS50043">
    <property type="entry name" value="HTH_LUXR_2"/>
    <property type="match status" value="1"/>
</dbReference>
<dbReference type="AlphaFoldDB" id="A0A7W9EIG9"/>
<evidence type="ECO:0000256" key="1">
    <source>
        <dbReference type="ARBA" id="ARBA00023015"/>
    </source>
</evidence>
<comment type="caution">
    <text evidence="7">The sequence shown here is derived from an EMBL/GenBank/DDBJ whole genome shotgun (WGS) entry which is preliminary data.</text>
</comment>
<evidence type="ECO:0000256" key="2">
    <source>
        <dbReference type="ARBA" id="ARBA00023125"/>
    </source>
</evidence>
<dbReference type="GO" id="GO:0000160">
    <property type="term" value="P:phosphorelay signal transduction system"/>
    <property type="evidence" value="ECO:0007669"/>
    <property type="project" value="InterPro"/>
</dbReference>
<dbReference type="InterPro" id="IPR036388">
    <property type="entry name" value="WH-like_DNA-bd_sf"/>
</dbReference>
<organism evidence="7 8">
    <name type="scientific">Sphingomonas yantingensis</name>
    <dbReference type="NCBI Taxonomy" id="1241761"/>
    <lineage>
        <taxon>Bacteria</taxon>
        <taxon>Pseudomonadati</taxon>
        <taxon>Pseudomonadota</taxon>
        <taxon>Alphaproteobacteria</taxon>
        <taxon>Sphingomonadales</taxon>
        <taxon>Sphingomonadaceae</taxon>
        <taxon>Sphingomonas</taxon>
    </lineage>
</organism>
<dbReference type="SMART" id="SM00448">
    <property type="entry name" value="REC"/>
    <property type="match status" value="1"/>
</dbReference>
<evidence type="ECO:0000256" key="4">
    <source>
        <dbReference type="PROSITE-ProRule" id="PRU00169"/>
    </source>
</evidence>
<evidence type="ECO:0000256" key="3">
    <source>
        <dbReference type="ARBA" id="ARBA00023163"/>
    </source>
</evidence>
<dbReference type="SUPFAM" id="SSF52172">
    <property type="entry name" value="CheY-like"/>
    <property type="match status" value="1"/>
</dbReference>
<feature type="modified residue" description="4-aspartylphosphate" evidence="4">
    <location>
        <position position="39"/>
    </location>
</feature>